<feature type="domain" description="PPC" evidence="6">
    <location>
        <begin position="318"/>
        <end position="459"/>
    </location>
</feature>
<feature type="compositionally biased region" description="Polar residues" evidence="5">
    <location>
        <begin position="462"/>
        <end position="498"/>
    </location>
</feature>
<feature type="region of interest" description="Disordered" evidence="5">
    <location>
        <begin position="284"/>
        <end position="308"/>
    </location>
</feature>
<comment type="domain">
    <text evidence="4">The PPC domain mediates interactions between AHL proteins.</text>
</comment>
<comment type="function">
    <text evidence="4">Transcription factor that specifically binds AT-rich DNA sequences related to the nuclear matrix attachment regions (MARs).</text>
</comment>
<keyword evidence="8" id="KW-1185">Reference proteome</keyword>
<evidence type="ECO:0000313" key="7">
    <source>
        <dbReference type="EMBL" id="KAK6936685.1"/>
    </source>
</evidence>
<evidence type="ECO:0000256" key="2">
    <source>
        <dbReference type="ARBA" id="ARBA00023125"/>
    </source>
</evidence>
<keyword evidence="2 4" id="KW-0238">DNA-binding</keyword>
<evidence type="ECO:0000313" key="8">
    <source>
        <dbReference type="Proteomes" id="UP001370490"/>
    </source>
</evidence>
<evidence type="ECO:0000256" key="1">
    <source>
        <dbReference type="ARBA" id="ARBA00023015"/>
    </source>
</evidence>
<dbReference type="CDD" id="cd11378">
    <property type="entry name" value="DUF296"/>
    <property type="match status" value="1"/>
</dbReference>
<keyword evidence="4" id="KW-0539">Nucleus</keyword>
<comment type="subcellular location">
    <subcellularLocation>
        <location evidence="4">Nucleus</location>
    </subcellularLocation>
</comment>
<dbReference type="InterPro" id="IPR039605">
    <property type="entry name" value="AHL"/>
</dbReference>
<evidence type="ECO:0000259" key="6">
    <source>
        <dbReference type="PROSITE" id="PS51742"/>
    </source>
</evidence>
<dbReference type="PANTHER" id="PTHR31500">
    <property type="entry name" value="AT-HOOK MOTIF NUCLEAR-LOCALIZED PROTEIN 9"/>
    <property type="match status" value="1"/>
</dbReference>
<dbReference type="GO" id="GO:0003680">
    <property type="term" value="F:minor groove of adenine-thymine-rich DNA binding"/>
    <property type="evidence" value="ECO:0007669"/>
    <property type="project" value="UniProtKB-UniRule"/>
</dbReference>
<sequence>MDNDQERWEENEYVHYLNLKSTLSESSFLAPTVLFIKHDLKIVITHLALFINNTIDIDLVEHVLHCCYEVLVRRRSDDFDDAEDDDADGSLPHQAHLASHILCYQIPLQRKSGKRGQGPVWQRPRIFSLPSLEPMTRQVSNAVSSLSLQRIGSALEGSGYGDTERIENKRHEWSHVGPKCTPSCNKFPSFGFIWVERDEKEPSEDFLNDEETDNGDTAGQDEWREAGEFDLNTRYLQAVEMAHQQTQSNEQQNGTTGLEVILALPAMQMPMPAQPTEAGVPLHAGKRRGGPVGSGARHPRAPAPAPTPSPFPWSIIYGGDCKPLTAILRSGEDLAALLESVALKESRVLCINTAQGRLSLVSLAPQGPSTTSPLFYEGRWEILSLTGVFKPSNNVGTDHPIGRVTVRCSGQMGEVIEGRIGGPVIVDTAVVVCMTIYNCLGEANPKRQRRTGPRAPVPVPSQEGTPSSPSNLGGENFKATANATVNPSNETDANANGC</sequence>
<reference evidence="7 8" key="1">
    <citation type="submission" date="2023-12" db="EMBL/GenBank/DDBJ databases">
        <title>A high-quality genome assembly for Dillenia turbinata (Dilleniales).</title>
        <authorList>
            <person name="Chanderbali A."/>
        </authorList>
    </citation>
    <scope>NUCLEOTIDE SEQUENCE [LARGE SCALE GENOMIC DNA]</scope>
    <source>
        <strain evidence="7">LSX21</strain>
        <tissue evidence="7">Leaf</tissue>
    </source>
</reference>
<dbReference type="Gene3D" id="3.30.1330.80">
    <property type="entry name" value="Hypothetical protein, similar to alpha- acetolactate decarboxylase, domain 2"/>
    <property type="match status" value="1"/>
</dbReference>
<name>A0AAN8VM54_9MAGN</name>
<evidence type="ECO:0000256" key="4">
    <source>
        <dbReference type="RuleBase" id="RU367031"/>
    </source>
</evidence>
<feature type="region of interest" description="Disordered" evidence="5">
    <location>
        <begin position="445"/>
        <end position="498"/>
    </location>
</feature>
<dbReference type="AlphaFoldDB" id="A0AAN8VM54"/>
<proteinExistence type="predicted"/>
<protein>
    <recommendedName>
        <fullName evidence="4">AT-hook motif nuclear-localized protein</fullName>
    </recommendedName>
</protein>
<feature type="compositionally biased region" description="Acidic residues" evidence="5">
    <location>
        <begin position="201"/>
        <end position="214"/>
    </location>
</feature>
<evidence type="ECO:0000256" key="5">
    <source>
        <dbReference type="SAM" id="MobiDB-lite"/>
    </source>
</evidence>
<dbReference type="EMBL" id="JBAMMX010000007">
    <property type="protein sequence ID" value="KAK6936685.1"/>
    <property type="molecule type" value="Genomic_DNA"/>
</dbReference>
<dbReference type="GO" id="GO:0005634">
    <property type="term" value="C:nucleus"/>
    <property type="evidence" value="ECO:0007669"/>
    <property type="project" value="UniProtKB-SubCell"/>
</dbReference>
<evidence type="ECO:0000256" key="3">
    <source>
        <dbReference type="ARBA" id="ARBA00023163"/>
    </source>
</evidence>
<dbReference type="InterPro" id="IPR005175">
    <property type="entry name" value="PPC_dom"/>
</dbReference>
<dbReference type="SUPFAM" id="SSF117856">
    <property type="entry name" value="AF0104/ALDC/Ptd012-like"/>
    <property type="match status" value="1"/>
</dbReference>
<feature type="region of interest" description="Disordered" evidence="5">
    <location>
        <begin position="201"/>
        <end position="220"/>
    </location>
</feature>
<keyword evidence="3 4" id="KW-0804">Transcription</keyword>
<organism evidence="7 8">
    <name type="scientific">Dillenia turbinata</name>
    <dbReference type="NCBI Taxonomy" id="194707"/>
    <lineage>
        <taxon>Eukaryota</taxon>
        <taxon>Viridiplantae</taxon>
        <taxon>Streptophyta</taxon>
        <taxon>Embryophyta</taxon>
        <taxon>Tracheophyta</taxon>
        <taxon>Spermatophyta</taxon>
        <taxon>Magnoliopsida</taxon>
        <taxon>eudicotyledons</taxon>
        <taxon>Gunneridae</taxon>
        <taxon>Pentapetalae</taxon>
        <taxon>Dilleniales</taxon>
        <taxon>Dilleniaceae</taxon>
        <taxon>Dillenia</taxon>
    </lineage>
</organism>
<dbReference type="PROSITE" id="PS51742">
    <property type="entry name" value="PPC"/>
    <property type="match status" value="1"/>
</dbReference>
<keyword evidence="1 4" id="KW-0805">Transcription regulation</keyword>
<comment type="caution">
    <text evidence="7">The sequence shown here is derived from an EMBL/GenBank/DDBJ whole genome shotgun (WGS) entry which is preliminary data.</text>
</comment>
<dbReference type="PANTHER" id="PTHR31500:SF57">
    <property type="entry name" value="AT-HOOK MOTIF NUCLEAR-LOCALIZED PROTEIN 10"/>
    <property type="match status" value="1"/>
</dbReference>
<gene>
    <name evidence="7" type="ORF">RJ641_033715</name>
</gene>
<dbReference type="Proteomes" id="UP001370490">
    <property type="component" value="Unassembled WGS sequence"/>
</dbReference>
<accession>A0AAN8VM54</accession>
<dbReference type="Pfam" id="PF03479">
    <property type="entry name" value="PCC"/>
    <property type="match status" value="1"/>
</dbReference>